<gene>
    <name evidence="1" type="ORF">GDO78_017998</name>
</gene>
<dbReference type="Proteomes" id="UP000770717">
    <property type="component" value="Unassembled WGS sequence"/>
</dbReference>
<dbReference type="AlphaFoldDB" id="A0A8J6JRA1"/>
<sequence length="81" mass="9246">MSYLGLSVPGEAMNEPLVPPFLRKKELSTLDEHVIGCMEEFFEIAVVYRRFRPGDVILESYKVSGGIMMNEWQGIQICLVH</sequence>
<evidence type="ECO:0000313" key="2">
    <source>
        <dbReference type="Proteomes" id="UP000770717"/>
    </source>
</evidence>
<reference evidence="1" key="1">
    <citation type="thesis" date="2020" institute="ProQuest LLC" country="789 East Eisenhower Parkway, Ann Arbor, MI, USA">
        <title>Comparative Genomics and Chromosome Evolution.</title>
        <authorList>
            <person name="Mudd A.B."/>
        </authorList>
    </citation>
    <scope>NUCLEOTIDE SEQUENCE</scope>
    <source>
        <strain evidence="1">HN-11 Male</strain>
        <tissue evidence="1">Kidney and liver</tissue>
    </source>
</reference>
<proteinExistence type="predicted"/>
<comment type="caution">
    <text evidence="1">The sequence shown here is derived from an EMBL/GenBank/DDBJ whole genome shotgun (WGS) entry which is preliminary data.</text>
</comment>
<accession>A0A8J6JRA1</accession>
<name>A0A8J6JRA1_ELECQ</name>
<protein>
    <submittedName>
        <fullName evidence="1">Uncharacterized protein</fullName>
    </submittedName>
</protein>
<evidence type="ECO:0000313" key="1">
    <source>
        <dbReference type="EMBL" id="KAG9470388.1"/>
    </source>
</evidence>
<dbReference type="EMBL" id="WNTK01000297">
    <property type="protein sequence ID" value="KAG9470388.1"/>
    <property type="molecule type" value="Genomic_DNA"/>
</dbReference>
<organism evidence="1 2">
    <name type="scientific">Eleutherodactylus coqui</name>
    <name type="common">Puerto Rican coqui</name>
    <dbReference type="NCBI Taxonomy" id="57060"/>
    <lineage>
        <taxon>Eukaryota</taxon>
        <taxon>Metazoa</taxon>
        <taxon>Chordata</taxon>
        <taxon>Craniata</taxon>
        <taxon>Vertebrata</taxon>
        <taxon>Euteleostomi</taxon>
        <taxon>Amphibia</taxon>
        <taxon>Batrachia</taxon>
        <taxon>Anura</taxon>
        <taxon>Neobatrachia</taxon>
        <taxon>Hyloidea</taxon>
        <taxon>Eleutherodactylidae</taxon>
        <taxon>Eleutherodactylinae</taxon>
        <taxon>Eleutherodactylus</taxon>
        <taxon>Eleutherodactylus</taxon>
    </lineage>
</organism>
<keyword evidence="2" id="KW-1185">Reference proteome</keyword>